<dbReference type="AlphaFoldDB" id="A0A4Q7D2W3"/>
<evidence type="ECO:0000313" key="1">
    <source>
        <dbReference type="EMBL" id="RZI32501.1"/>
    </source>
</evidence>
<sequence>MFNRVHLTRSDRSHALRGNASRDALRHTYASELVLGGRGASQAALPRGAWERSKLTTSTWLSLRIQIYF</sequence>
<organism evidence="1 2">
    <name type="scientific">Pseudomonas orientalis</name>
    <dbReference type="NCBI Taxonomy" id="76758"/>
    <lineage>
        <taxon>Bacteria</taxon>
        <taxon>Pseudomonadati</taxon>
        <taxon>Pseudomonadota</taxon>
        <taxon>Gammaproteobacteria</taxon>
        <taxon>Pseudomonadales</taxon>
        <taxon>Pseudomonadaceae</taxon>
        <taxon>Pseudomonas</taxon>
    </lineage>
</organism>
<proteinExistence type="predicted"/>
<name>A0A4Q7D2W3_9PSED</name>
<protein>
    <submittedName>
        <fullName evidence="1">DUF1534 domain-containing protein</fullName>
    </submittedName>
</protein>
<dbReference type="AntiFam" id="ANF00261">
    <property type="entry name" value="Protein of unknown function (DUF1534)"/>
</dbReference>
<dbReference type="Proteomes" id="UP000293369">
    <property type="component" value="Unassembled WGS sequence"/>
</dbReference>
<reference evidence="1 2" key="1">
    <citation type="submission" date="2019-02" db="EMBL/GenBank/DDBJ databases">
        <title>Pseudomonas spp from wheat grain.</title>
        <authorList>
            <person name="Cho G.-S."/>
            <person name="Franz C.M.A.P."/>
        </authorList>
    </citation>
    <scope>NUCLEOTIDE SEQUENCE [LARGE SCALE GENOMIC DNA]</scope>
    <source>
        <strain evidence="1 2">133NRW</strain>
    </source>
</reference>
<comment type="caution">
    <text evidence="1">The sequence shown here is derived from an EMBL/GenBank/DDBJ whole genome shotgun (WGS) entry which is preliminary data.</text>
</comment>
<evidence type="ECO:0000313" key="2">
    <source>
        <dbReference type="Proteomes" id="UP000293369"/>
    </source>
</evidence>
<dbReference type="EMBL" id="SGFE01000010">
    <property type="protein sequence ID" value="RZI32501.1"/>
    <property type="molecule type" value="Genomic_DNA"/>
</dbReference>
<gene>
    <name evidence="1" type="ORF">EUX57_07190</name>
</gene>
<accession>A0A4Q7D2W3</accession>